<dbReference type="Proteomes" id="UP000014500">
    <property type="component" value="Unassembled WGS sequence"/>
</dbReference>
<protein>
    <submittedName>
        <fullName evidence="2">Uncharacterized protein</fullName>
    </submittedName>
</protein>
<dbReference type="AlphaFoldDB" id="T1J8S1"/>
<feature type="signal peptide" evidence="1">
    <location>
        <begin position="1"/>
        <end position="21"/>
    </location>
</feature>
<keyword evidence="3" id="KW-1185">Reference proteome</keyword>
<feature type="chain" id="PRO_5004579380" evidence="1">
    <location>
        <begin position="22"/>
        <end position="91"/>
    </location>
</feature>
<dbReference type="EnsemblMetazoa" id="SMAR010107-RA">
    <property type="protein sequence ID" value="SMAR010107-PA"/>
    <property type="gene ID" value="SMAR010107"/>
</dbReference>
<evidence type="ECO:0000313" key="2">
    <source>
        <dbReference type="EnsemblMetazoa" id="SMAR010107-PA"/>
    </source>
</evidence>
<dbReference type="EMBL" id="JH431962">
    <property type="status" value="NOT_ANNOTATED_CDS"/>
    <property type="molecule type" value="Genomic_DNA"/>
</dbReference>
<reference evidence="3" key="1">
    <citation type="submission" date="2011-05" db="EMBL/GenBank/DDBJ databases">
        <authorList>
            <person name="Richards S.R."/>
            <person name="Qu J."/>
            <person name="Jiang H."/>
            <person name="Jhangiani S.N."/>
            <person name="Agravi P."/>
            <person name="Goodspeed R."/>
            <person name="Gross S."/>
            <person name="Mandapat C."/>
            <person name="Jackson L."/>
            <person name="Mathew T."/>
            <person name="Pu L."/>
            <person name="Thornton R."/>
            <person name="Saada N."/>
            <person name="Wilczek-Boney K.B."/>
            <person name="Lee S."/>
            <person name="Kovar C."/>
            <person name="Wu Y."/>
            <person name="Scherer S.E."/>
            <person name="Worley K.C."/>
            <person name="Muzny D.M."/>
            <person name="Gibbs R."/>
        </authorList>
    </citation>
    <scope>NUCLEOTIDE SEQUENCE</scope>
    <source>
        <strain evidence="3">Brora</strain>
    </source>
</reference>
<reference evidence="2" key="2">
    <citation type="submission" date="2015-02" db="UniProtKB">
        <authorList>
            <consortium name="EnsemblMetazoa"/>
        </authorList>
    </citation>
    <scope>IDENTIFICATION</scope>
</reference>
<evidence type="ECO:0000313" key="3">
    <source>
        <dbReference type="Proteomes" id="UP000014500"/>
    </source>
</evidence>
<name>T1J8S1_STRMM</name>
<evidence type="ECO:0000256" key="1">
    <source>
        <dbReference type="SAM" id="SignalP"/>
    </source>
</evidence>
<accession>T1J8S1</accession>
<organism evidence="2 3">
    <name type="scientific">Strigamia maritima</name>
    <name type="common">European centipede</name>
    <name type="synonym">Geophilus maritimus</name>
    <dbReference type="NCBI Taxonomy" id="126957"/>
    <lineage>
        <taxon>Eukaryota</taxon>
        <taxon>Metazoa</taxon>
        <taxon>Ecdysozoa</taxon>
        <taxon>Arthropoda</taxon>
        <taxon>Myriapoda</taxon>
        <taxon>Chilopoda</taxon>
        <taxon>Pleurostigmophora</taxon>
        <taxon>Geophilomorpha</taxon>
        <taxon>Linotaeniidae</taxon>
        <taxon>Strigamia</taxon>
    </lineage>
</organism>
<sequence>MNTKFLILSILLIAVAAMNNAEEWKLQLEMYLEMYQMAFMSCEDTLPTLWNLPTPQWMQLRQICLGIMNHHTNINNLLNVANLIKLPMKKT</sequence>
<dbReference type="HOGENOM" id="CLU_2433264_0_0_1"/>
<proteinExistence type="predicted"/>
<keyword evidence="1" id="KW-0732">Signal</keyword>